<dbReference type="Pfam" id="PF10074">
    <property type="entry name" value="RovC_DNA-bd"/>
    <property type="match status" value="1"/>
</dbReference>
<reference evidence="2 3" key="1">
    <citation type="submission" date="2017-03" db="EMBL/GenBank/DDBJ databases">
        <title>Whole genome sequences of fourteen strains of Bradyrhizobium canariense and one strain of Bradyrhizobium japonicum isolated from Lupinus (Papilionoideae: Genisteae) species in Algeria.</title>
        <authorList>
            <person name="Crovadore J."/>
            <person name="Chekireb D."/>
            <person name="Brachmann A."/>
            <person name="Chablais R."/>
            <person name="Cochard B."/>
            <person name="Lefort F."/>
        </authorList>
    </citation>
    <scope>NUCLEOTIDE SEQUENCE [LARGE SCALE GENOMIC DNA]</scope>
    <source>
        <strain evidence="2 3">UBMA195</strain>
    </source>
</reference>
<dbReference type="OrthoDB" id="7261891at2"/>
<name>A0A1X3H4J1_9BRAD</name>
<gene>
    <name evidence="2" type="ORF">BSZ18_23150</name>
</gene>
<dbReference type="EMBL" id="NAFI01000180">
    <property type="protein sequence ID" value="OSJ06061.1"/>
    <property type="molecule type" value="Genomic_DNA"/>
</dbReference>
<comment type="caution">
    <text evidence="2">The sequence shown here is derived from an EMBL/GenBank/DDBJ whole genome shotgun (WGS) entry which is preliminary data.</text>
</comment>
<accession>A0A1X3H4J1</accession>
<organism evidence="2 3">
    <name type="scientific">Bradyrhizobium canariense</name>
    <dbReference type="NCBI Taxonomy" id="255045"/>
    <lineage>
        <taxon>Bacteria</taxon>
        <taxon>Pseudomonadati</taxon>
        <taxon>Pseudomonadota</taxon>
        <taxon>Alphaproteobacteria</taxon>
        <taxon>Hyphomicrobiales</taxon>
        <taxon>Nitrobacteraceae</taxon>
        <taxon>Bradyrhizobium</taxon>
    </lineage>
</organism>
<protein>
    <recommendedName>
        <fullName evidence="1">T6SS Transcription factor RovC-like DNA binding domain-containing protein</fullName>
    </recommendedName>
</protein>
<feature type="domain" description="T6SS Transcription factor RovC-like DNA binding" evidence="1">
    <location>
        <begin position="67"/>
        <end position="170"/>
    </location>
</feature>
<dbReference type="RefSeq" id="WP_085360187.1">
    <property type="nucleotide sequence ID" value="NZ_NAFD01000184.1"/>
</dbReference>
<evidence type="ECO:0000259" key="1">
    <source>
        <dbReference type="Pfam" id="PF10074"/>
    </source>
</evidence>
<dbReference type="AlphaFoldDB" id="A0A1X3H4J1"/>
<proteinExistence type="predicted"/>
<dbReference type="Proteomes" id="UP000193553">
    <property type="component" value="Unassembled WGS sequence"/>
</dbReference>
<dbReference type="InterPro" id="IPR018754">
    <property type="entry name" value="RovC-like_DNA-bd"/>
</dbReference>
<sequence length="176" mass="19656">MPTVVPVVQSTSGSKAVGARLPLPDLSSGAIRQASDGWHAVLRIQGAQHHLWLKEAPQFGVSYAAELPLDADFEIRAHASHRLWRAINGRRPGPPLHHLSAQRRERLVLVLRALDGHMDGASYRVIAEVLFGRKRIPERAWKTHELRSRTIRLVQAGLALMRGGYRALLRPSSRKQ</sequence>
<evidence type="ECO:0000313" key="3">
    <source>
        <dbReference type="Proteomes" id="UP000193553"/>
    </source>
</evidence>
<evidence type="ECO:0000313" key="2">
    <source>
        <dbReference type="EMBL" id="OSJ06061.1"/>
    </source>
</evidence>